<evidence type="ECO:0008006" key="10">
    <source>
        <dbReference type="Google" id="ProtNLM"/>
    </source>
</evidence>
<reference evidence="8" key="1">
    <citation type="journal article" date="2023" name="Science">
        <title>Genome structures resolve the early diversification of teleost fishes.</title>
        <authorList>
            <person name="Parey E."/>
            <person name="Louis A."/>
            <person name="Montfort J."/>
            <person name="Bouchez O."/>
            <person name="Roques C."/>
            <person name="Iampietro C."/>
            <person name="Lluch J."/>
            <person name="Castinel A."/>
            <person name="Donnadieu C."/>
            <person name="Desvignes T."/>
            <person name="Floi Bucao C."/>
            <person name="Jouanno E."/>
            <person name="Wen M."/>
            <person name="Mejri S."/>
            <person name="Dirks R."/>
            <person name="Jansen H."/>
            <person name="Henkel C."/>
            <person name="Chen W.J."/>
            <person name="Zahm M."/>
            <person name="Cabau C."/>
            <person name="Klopp C."/>
            <person name="Thompson A.W."/>
            <person name="Robinson-Rechavi M."/>
            <person name="Braasch I."/>
            <person name="Lecointre G."/>
            <person name="Bobe J."/>
            <person name="Postlethwait J.H."/>
            <person name="Berthelot C."/>
            <person name="Roest Crollius H."/>
            <person name="Guiguen Y."/>
        </authorList>
    </citation>
    <scope>NUCLEOTIDE SEQUENCE</scope>
    <source>
        <strain evidence="8">WJC10195</strain>
    </source>
</reference>
<evidence type="ECO:0000256" key="5">
    <source>
        <dbReference type="ARBA" id="ARBA00023136"/>
    </source>
</evidence>
<evidence type="ECO:0000256" key="4">
    <source>
        <dbReference type="ARBA" id="ARBA00023034"/>
    </source>
</evidence>
<evidence type="ECO:0000313" key="8">
    <source>
        <dbReference type="EMBL" id="KAJ8354195.1"/>
    </source>
</evidence>
<dbReference type="InterPro" id="IPR029207">
    <property type="entry name" value="FAM198"/>
</dbReference>
<feature type="compositionally biased region" description="Basic and acidic residues" evidence="6">
    <location>
        <begin position="215"/>
        <end position="232"/>
    </location>
</feature>
<accession>A0A9Q1ITJ3</accession>
<feature type="region of interest" description="Disordered" evidence="6">
    <location>
        <begin position="44"/>
        <end position="86"/>
    </location>
</feature>
<evidence type="ECO:0000256" key="3">
    <source>
        <dbReference type="ARBA" id="ARBA00007691"/>
    </source>
</evidence>
<feature type="compositionally biased region" description="Basic and acidic residues" evidence="6">
    <location>
        <begin position="155"/>
        <end position="170"/>
    </location>
</feature>
<feature type="region of interest" description="Disordered" evidence="6">
    <location>
        <begin position="135"/>
        <end position="319"/>
    </location>
</feature>
<feature type="compositionally biased region" description="Polar residues" evidence="6">
    <location>
        <begin position="198"/>
        <end position="214"/>
    </location>
</feature>
<comment type="similarity">
    <text evidence="3">Belongs to the GASK family.</text>
</comment>
<feature type="signal peptide" evidence="7">
    <location>
        <begin position="1"/>
        <end position="23"/>
    </location>
</feature>
<dbReference type="PANTHER" id="PTHR15905">
    <property type="entry name" value="GOLGI-ASSOCIATED KINASE 1B-RELATED"/>
    <property type="match status" value="1"/>
</dbReference>
<keyword evidence="7" id="KW-0732">Signal</keyword>
<gene>
    <name evidence="8" type="ORF">SKAU_G00217620</name>
</gene>
<keyword evidence="4" id="KW-0333">Golgi apparatus</keyword>
<comment type="subcellular location">
    <subcellularLocation>
        <location evidence="1">Endomembrane system</location>
    </subcellularLocation>
    <subcellularLocation>
        <location evidence="2">Golgi apparatus</location>
    </subcellularLocation>
</comment>
<proteinExistence type="inferred from homology"/>
<evidence type="ECO:0000256" key="1">
    <source>
        <dbReference type="ARBA" id="ARBA00004308"/>
    </source>
</evidence>
<keyword evidence="5" id="KW-0472">Membrane</keyword>
<name>A0A9Q1ITJ3_SYNKA</name>
<dbReference type="AlphaFoldDB" id="A0A9Q1ITJ3"/>
<organism evidence="8 9">
    <name type="scientific">Synaphobranchus kaupii</name>
    <name type="common">Kaup's arrowtooth eel</name>
    <dbReference type="NCBI Taxonomy" id="118154"/>
    <lineage>
        <taxon>Eukaryota</taxon>
        <taxon>Metazoa</taxon>
        <taxon>Chordata</taxon>
        <taxon>Craniata</taxon>
        <taxon>Vertebrata</taxon>
        <taxon>Euteleostomi</taxon>
        <taxon>Actinopterygii</taxon>
        <taxon>Neopterygii</taxon>
        <taxon>Teleostei</taxon>
        <taxon>Anguilliformes</taxon>
        <taxon>Synaphobranchidae</taxon>
        <taxon>Synaphobranchus</taxon>
    </lineage>
</organism>
<feature type="compositionally biased region" description="Basic and acidic residues" evidence="6">
    <location>
        <begin position="298"/>
        <end position="313"/>
    </location>
</feature>
<evidence type="ECO:0000256" key="2">
    <source>
        <dbReference type="ARBA" id="ARBA00004555"/>
    </source>
</evidence>
<keyword evidence="9" id="KW-1185">Reference proteome</keyword>
<dbReference type="PANTHER" id="PTHR15905:SF5">
    <property type="entry name" value="GOLGI-ASSOCIATED KINASE 1A"/>
    <property type="match status" value="1"/>
</dbReference>
<evidence type="ECO:0000256" key="6">
    <source>
        <dbReference type="SAM" id="MobiDB-lite"/>
    </source>
</evidence>
<evidence type="ECO:0000256" key="7">
    <source>
        <dbReference type="SAM" id="SignalP"/>
    </source>
</evidence>
<feature type="chain" id="PRO_5040448823" description="Golgi associated kinase 1A" evidence="7">
    <location>
        <begin position="24"/>
        <end position="648"/>
    </location>
</feature>
<protein>
    <recommendedName>
        <fullName evidence="10">Golgi associated kinase 1A</fullName>
    </recommendedName>
</protein>
<dbReference type="Pfam" id="PF15051">
    <property type="entry name" value="FAM198"/>
    <property type="match status" value="1"/>
</dbReference>
<comment type="caution">
    <text evidence="8">The sequence shown here is derived from an EMBL/GenBank/DDBJ whole genome shotgun (WGS) entry which is preliminary data.</text>
</comment>
<dbReference type="Proteomes" id="UP001152622">
    <property type="component" value="Chromosome 7"/>
</dbReference>
<feature type="compositionally biased region" description="Basic and acidic residues" evidence="6">
    <location>
        <begin position="135"/>
        <end position="146"/>
    </location>
</feature>
<dbReference type="GO" id="GO:0005794">
    <property type="term" value="C:Golgi apparatus"/>
    <property type="evidence" value="ECO:0007669"/>
    <property type="project" value="UniProtKB-SubCell"/>
</dbReference>
<evidence type="ECO:0000313" key="9">
    <source>
        <dbReference type="Proteomes" id="UP001152622"/>
    </source>
</evidence>
<sequence length="648" mass="72227">MCCRRRSVVAFVIFFILSIVMIGDLPPLPEENHSLSQRSLYSTGQGRHWAPSEPLHPLPLDLHQGTRKKRRAKEPAERQKWQRGGRIQHRGSGVQLGAGMVQGRWGGDSVQHKEGEGGGAVGVQHRRGAIQHREEGIGGQHKEGKHGGGVQHPAEGARARGKHREDEGLHRVQHIQVGVQHKHKRRDTHQAAMKSPKGNGTTGVSQRNSESTSRSYREKWPHQRRTDTRSSRDAVIPIQLPPPRLRSQGANKARARVSIQNEPQDLEPSSHARSADKRSGEGPAAKALSPQQAGKSAAHRDPGAHEKQAENTKRKNPSVVLLEENRSSVGAEVEEFGWCEKLSEETFTDRGNRSIRAAAQHLPWFSEDDVRKMELLSSGTVVSKARVPSHGQVLQVGLRKGGAGHSSSASQHESQCQQGLCSLIKRPDDWYTSGPARPVVWWDPDIQHLADDDNDQNSFSLTWPQYQALLKAHSTSKGASTNSSSCRGVHHSEWGRLALYDFLLQVSDRLDRYCCGFDPDPSESCVENLLHVKCRSPKDLVLVHILVRKADPSRLVFIDNAGRPQHSHDNLNFRLVEGIKEFPERAVAVLQSGCLESMLLRSLYTDREFWESQGGVLGLQPLIHVLQKRGEVLLRHIQEKKLQPSRDP</sequence>
<dbReference type="OrthoDB" id="10011371at2759"/>
<feature type="compositionally biased region" description="Basic and acidic residues" evidence="6">
    <location>
        <begin position="268"/>
        <end position="280"/>
    </location>
</feature>
<dbReference type="EMBL" id="JAINUF010000007">
    <property type="protein sequence ID" value="KAJ8354195.1"/>
    <property type="molecule type" value="Genomic_DNA"/>
</dbReference>